<evidence type="ECO:0000259" key="1">
    <source>
        <dbReference type="SMART" id="SM00960"/>
    </source>
</evidence>
<dbReference type="OrthoDB" id="3398181at2"/>
<dbReference type="Pfam" id="PF03259">
    <property type="entry name" value="Robl_LC7"/>
    <property type="match status" value="1"/>
</dbReference>
<feature type="domain" description="Roadblock/LAMTOR2" evidence="1">
    <location>
        <begin position="6"/>
        <end position="96"/>
    </location>
</feature>
<dbReference type="InterPro" id="IPR053141">
    <property type="entry name" value="Mycobact_SerProt_Inhib_Rv3364c"/>
</dbReference>
<dbReference type="Proteomes" id="UP000281726">
    <property type="component" value="Unassembled WGS sequence"/>
</dbReference>
<protein>
    <submittedName>
        <fullName evidence="2">Roadblock/LC7 domain-containing protein</fullName>
    </submittedName>
</protein>
<dbReference type="PANTHER" id="PTHR36222">
    <property type="entry name" value="SERINE PROTEASE INHIBITOR RV3364C"/>
    <property type="match status" value="1"/>
</dbReference>
<gene>
    <name evidence="2" type="ORF">D7223_01240</name>
</gene>
<proteinExistence type="predicted"/>
<keyword evidence="3" id="KW-1185">Reference proteome</keyword>
<reference evidence="2 3" key="1">
    <citation type="journal article" date="2004" name="Syst. Appl. Microbiol.">
        <title>Cryptoendolithic actinomycetes from antarctic sandstone rock samples: Micromonospora endolithica sp. nov. and two isolates related to Micromonospora coerulea Jensen 1932.</title>
        <authorList>
            <person name="Hirsch P."/>
            <person name="Mevs U."/>
            <person name="Kroppenstedt R.M."/>
            <person name="Schumann P."/>
            <person name="Stackebrandt E."/>
        </authorList>
    </citation>
    <scope>NUCLEOTIDE SEQUENCE [LARGE SCALE GENOMIC DNA]</scope>
    <source>
        <strain evidence="2 3">JCM 12677</strain>
    </source>
</reference>
<comment type="caution">
    <text evidence="2">The sequence shown here is derived from an EMBL/GenBank/DDBJ whole genome shotgun (WGS) entry which is preliminary data.</text>
</comment>
<organism evidence="2 3">
    <name type="scientific">Micromonospora endolithica</name>
    <dbReference type="NCBI Taxonomy" id="230091"/>
    <lineage>
        <taxon>Bacteria</taxon>
        <taxon>Bacillati</taxon>
        <taxon>Actinomycetota</taxon>
        <taxon>Actinomycetes</taxon>
        <taxon>Micromonosporales</taxon>
        <taxon>Micromonosporaceae</taxon>
        <taxon>Micromonospora</taxon>
    </lineage>
</organism>
<dbReference type="InterPro" id="IPR004942">
    <property type="entry name" value="Roadblock/LAMTOR2_dom"/>
</dbReference>
<evidence type="ECO:0000313" key="3">
    <source>
        <dbReference type="Proteomes" id="UP000281726"/>
    </source>
</evidence>
<dbReference type="SUPFAM" id="SSF103196">
    <property type="entry name" value="Roadblock/LC7 domain"/>
    <property type="match status" value="1"/>
</dbReference>
<dbReference type="EMBL" id="RBAK01000001">
    <property type="protein sequence ID" value="RKN50451.1"/>
    <property type="molecule type" value="Genomic_DNA"/>
</dbReference>
<dbReference type="Gene3D" id="3.30.450.30">
    <property type="entry name" value="Dynein light chain 2a, cytoplasmic"/>
    <property type="match status" value="1"/>
</dbReference>
<dbReference type="AlphaFoldDB" id="A0A3A9ZQK4"/>
<dbReference type="PANTHER" id="PTHR36222:SF1">
    <property type="entry name" value="SERINE PROTEASE INHIBITOR RV3364C"/>
    <property type="match status" value="1"/>
</dbReference>
<name>A0A3A9ZQK4_9ACTN</name>
<dbReference type="RefSeq" id="WP_120723888.1">
    <property type="nucleotide sequence ID" value="NZ_RBAK01000001.1"/>
</dbReference>
<dbReference type="SMART" id="SM00960">
    <property type="entry name" value="Robl_LC7"/>
    <property type="match status" value="1"/>
</dbReference>
<evidence type="ECO:0000313" key="2">
    <source>
        <dbReference type="EMBL" id="RKN50451.1"/>
    </source>
</evidence>
<accession>A0A3A9ZQK4</accession>
<sequence>MSNLSYLLNNNLVARVPGIAQAVAVSVDGLLLAWTDGLNRDAAERLAAIAAGMKSLLNGAARDLGAGGVQGNITELADGFLVLVTVSTGASLLVLATRHADLEFVTVELGRFVEQVGEQLTPAFAGDLASTGSGRP</sequence>